<dbReference type="PANTHER" id="PTHR38733">
    <property type="entry name" value="PROTEIN MCRC"/>
    <property type="match status" value="1"/>
</dbReference>
<evidence type="ECO:0008006" key="3">
    <source>
        <dbReference type="Google" id="ProtNLM"/>
    </source>
</evidence>
<accession>A0A916NEB7</accession>
<dbReference type="InterPro" id="IPR019292">
    <property type="entry name" value="McrC"/>
</dbReference>
<dbReference type="EMBL" id="CAJRAF010000002">
    <property type="protein sequence ID" value="CAG5013057.1"/>
    <property type="molecule type" value="Genomic_DNA"/>
</dbReference>
<keyword evidence="2" id="KW-1185">Reference proteome</keyword>
<gene>
    <name evidence="1" type="ORF">DYBT9275_05328</name>
</gene>
<evidence type="ECO:0000313" key="1">
    <source>
        <dbReference type="EMBL" id="CAG5013057.1"/>
    </source>
</evidence>
<dbReference type="AlphaFoldDB" id="A0A916NEB7"/>
<reference evidence="1" key="1">
    <citation type="submission" date="2021-04" db="EMBL/GenBank/DDBJ databases">
        <authorList>
            <person name="Rodrigo-Torres L."/>
            <person name="Arahal R. D."/>
            <person name="Lucena T."/>
        </authorList>
    </citation>
    <scope>NUCLEOTIDE SEQUENCE</scope>
    <source>
        <strain evidence="1">CECT 9275</strain>
    </source>
</reference>
<dbReference type="Pfam" id="PF10117">
    <property type="entry name" value="McrBC"/>
    <property type="match status" value="1"/>
</dbReference>
<comment type="caution">
    <text evidence="1">The sequence shown here is derived from an EMBL/GenBank/DDBJ whole genome shotgun (WGS) entry which is preliminary data.</text>
</comment>
<sequence length="423" mass="48804">MYKILPYFEHFNGKIDGASTILISEMYQYNFLKKRGEQNCYTIIKKDGEHHCTLSYFVGVDWVVENEIALYVAPKLNKSTGETDYLKMLFTALKHPDIAIHTDELFEIKFEAPYIEISQQQDLLTPLLIVQFLRVTQQIVRKGLKKSYYKVTKNLQSKVKGKVMVGPTIKHNVLKNKPLHTFCSYEEFGVSGLENRLLKKALMFVQQYLPSLKITHSTEYALTLLNYIIPGFGAVNEDIKLAEVKHSKINSFYKEYTEATSLARLILKRFGYNITNAHQTQVVKTPPFWIDMSKLFELYVFGLLKDRFRDVSMINYQFGNRGSKLDFILNSTQFKMVVDAKYKTKYRNGVDHLDIRQVSGYARLEKVYSALDIQEGILIDCLIIYPDQENGLVELPTDLKGTAIKDYVGVYKVGVKLPILDIL</sequence>
<evidence type="ECO:0000313" key="2">
    <source>
        <dbReference type="Proteomes" id="UP000680038"/>
    </source>
</evidence>
<organism evidence="1 2">
    <name type="scientific">Dyadobacter helix</name>
    <dbReference type="NCBI Taxonomy" id="2822344"/>
    <lineage>
        <taxon>Bacteria</taxon>
        <taxon>Pseudomonadati</taxon>
        <taxon>Bacteroidota</taxon>
        <taxon>Cytophagia</taxon>
        <taxon>Cytophagales</taxon>
        <taxon>Spirosomataceae</taxon>
        <taxon>Dyadobacter</taxon>
    </lineage>
</organism>
<dbReference type="Proteomes" id="UP000680038">
    <property type="component" value="Unassembled WGS sequence"/>
</dbReference>
<dbReference type="RefSeq" id="WP_215241537.1">
    <property type="nucleotide sequence ID" value="NZ_CAJRAF010000002.1"/>
</dbReference>
<dbReference type="PANTHER" id="PTHR38733:SF1">
    <property type="entry name" value="TYPE IV METHYL-DIRECTED RESTRICTION ENZYME ECOKMCRBC"/>
    <property type="match status" value="1"/>
</dbReference>
<protein>
    <recommendedName>
        <fullName evidence="3">Restriction endonuclease</fullName>
    </recommendedName>
</protein>
<proteinExistence type="predicted"/>
<name>A0A916NEB7_9BACT</name>